<name>A0AAV2NVN2_9HYME</name>
<accession>A0AAV2NVN2</accession>
<feature type="region of interest" description="Disordered" evidence="1">
    <location>
        <begin position="125"/>
        <end position="144"/>
    </location>
</feature>
<protein>
    <submittedName>
        <fullName evidence="2">Uncharacterized protein</fullName>
    </submittedName>
</protein>
<evidence type="ECO:0000313" key="2">
    <source>
        <dbReference type="EMBL" id="CAL1684605.1"/>
    </source>
</evidence>
<reference evidence="2" key="1">
    <citation type="submission" date="2024-04" db="EMBL/GenBank/DDBJ databases">
        <authorList>
            <consortium name="Molecular Ecology Group"/>
        </authorList>
    </citation>
    <scope>NUCLEOTIDE SEQUENCE</scope>
</reference>
<proteinExistence type="predicted"/>
<dbReference type="Proteomes" id="UP001497644">
    <property type="component" value="Chromosome 5"/>
</dbReference>
<organism evidence="2 3">
    <name type="scientific">Lasius platythorax</name>
    <dbReference type="NCBI Taxonomy" id="488582"/>
    <lineage>
        <taxon>Eukaryota</taxon>
        <taxon>Metazoa</taxon>
        <taxon>Ecdysozoa</taxon>
        <taxon>Arthropoda</taxon>
        <taxon>Hexapoda</taxon>
        <taxon>Insecta</taxon>
        <taxon>Pterygota</taxon>
        <taxon>Neoptera</taxon>
        <taxon>Endopterygota</taxon>
        <taxon>Hymenoptera</taxon>
        <taxon>Apocrita</taxon>
        <taxon>Aculeata</taxon>
        <taxon>Formicoidea</taxon>
        <taxon>Formicidae</taxon>
        <taxon>Formicinae</taxon>
        <taxon>Lasius</taxon>
        <taxon>Lasius</taxon>
    </lineage>
</organism>
<keyword evidence="3" id="KW-1185">Reference proteome</keyword>
<evidence type="ECO:0000313" key="3">
    <source>
        <dbReference type="Proteomes" id="UP001497644"/>
    </source>
</evidence>
<dbReference type="AlphaFoldDB" id="A0AAV2NVN2"/>
<evidence type="ECO:0000256" key="1">
    <source>
        <dbReference type="SAM" id="MobiDB-lite"/>
    </source>
</evidence>
<feature type="region of interest" description="Disordered" evidence="1">
    <location>
        <begin position="90"/>
        <end position="110"/>
    </location>
</feature>
<dbReference type="EMBL" id="OZ034828">
    <property type="protein sequence ID" value="CAL1684605.1"/>
    <property type="molecule type" value="Genomic_DNA"/>
</dbReference>
<gene>
    <name evidence="2" type="ORF">LPLAT_LOCUS10195</name>
</gene>
<sequence>MRTFDLDIECRVKSVCRKLEVERATNNVLTKASVRWRQAVVGPRTSKIREDALLSGSRSRGDHRPFTAISVILQHAAILNTYCRVEAYEHEPYGGKEDEEERERETRREENAMLWRNDASYIRARERRKREDGVTKTGTKKNIE</sequence>